<reference evidence="1 2" key="1">
    <citation type="submission" date="2018-11" db="EMBL/GenBank/DDBJ databases">
        <authorList>
            <consortium name="Pathogen Informatics"/>
        </authorList>
    </citation>
    <scope>NUCLEOTIDE SEQUENCE [LARGE SCALE GENOMIC DNA]</scope>
</reference>
<dbReference type="AlphaFoldDB" id="A0A3P7KX22"/>
<dbReference type="Proteomes" id="UP000270094">
    <property type="component" value="Unassembled WGS sequence"/>
</dbReference>
<accession>A0A3P7KX22</accession>
<protein>
    <submittedName>
        <fullName evidence="1">Uncharacterized protein</fullName>
    </submittedName>
</protein>
<keyword evidence="2" id="KW-1185">Reference proteome</keyword>
<evidence type="ECO:0000313" key="2">
    <source>
        <dbReference type="Proteomes" id="UP000270094"/>
    </source>
</evidence>
<gene>
    <name evidence="1" type="ORF">SVUK_LOCUS6770</name>
</gene>
<dbReference type="EMBL" id="UYYB01021981">
    <property type="protein sequence ID" value="VDM71772.1"/>
    <property type="molecule type" value="Genomic_DNA"/>
</dbReference>
<organism evidence="1 2">
    <name type="scientific">Strongylus vulgaris</name>
    <name type="common">Blood worm</name>
    <dbReference type="NCBI Taxonomy" id="40348"/>
    <lineage>
        <taxon>Eukaryota</taxon>
        <taxon>Metazoa</taxon>
        <taxon>Ecdysozoa</taxon>
        <taxon>Nematoda</taxon>
        <taxon>Chromadorea</taxon>
        <taxon>Rhabditida</taxon>
        <taxon>Rhabditina</taxon>
        <taxon>Rhabditomorpha</taxon>
        <taxon>Strongyloidea</taxon>
        <taxon>Strongylidae</taxon>
        <taxon>Strongylus</taxon>
    </lineage>
</organism>
<name>A0A3P7KX22_STRVU</name>
<evidence type="ECO:0000313" key="1">
    <source>
        <dbReference type="EMBL" id="VDM71772.1"/>
    </source>
</evidence>
<sequence>MVEGIVEAMFLTLLGNAFGSVLEESIENKVFKELGCFPVGSDVSHSSCELCVDVDFSFSDVKALSSGVSVTVHVTRTVSISELIFASLTLDVSFSIVFRSETVLSNGLPENARSVTEESPSEFLLMASDDKPFIEEDTGRDPIIFSTVALGEASVFSAELAALFASEDESGS</sequence>
<proteinExistence type="predicted"/>